<protein>
    <submittedName>
        <fullName evidence="1">Uncharacterized protein</fullName>
    </submittedName>
</protein>
<name>A0A8D8RNE6_9HEMI</name>
<organism evidence="1">
    <name type="scientific">Cacopsylla melanoneura</name>
    <dbReference type="NCBI Taxonomy" id="428564"/>
    <lineage>
        <taxon>Eukaryota</taxon>
        <taxon>Metazoa</taxon>
        <taxon>Ecdysozoa</taxon>
        <taxon>Arthropoda</taxon>
        <taxon>Hexapoda</taxon>
        <taxon>Insecta</taxon>
        <taxon>Pterygota</taxon>
        <taxon>Neoptera</taxon>
        <taxon>Paraneoptera</taxon>
        <taxon>Hemiptera</taxon>
        <taxon>Sternorrhyncha</taxon>
        <taxon>Psylloidea</taxon>
        <taxon>Psyllidae</taxon>
        <taxon>Psyllinae</taxon>
        <taxon>Cacopsylla</taxon>
    </lineage>
</organism>
<reference evidence="1" key="1">
    <citation type="submission" date="2021-05" db="EMBL/GenBank/DDBJ databases">
        <authorList>
            <person name="Alioto T."/>
            <person name="Alioto T."/>
            <person name="Gomez Garrido J."/>
        </authorList>
    </citation>
    <scope>NUCLEOTIDE SEQUENCE</scope>
</reference>
<proteinExistence type="predicted"/>
<sequence length="102" mass="11475">MRIKTTTMQIPPITTIKIIVSLRLSQFISSLPSKQPGYPSHTLYKGIQDVSEHLNSSFLHVQFSSSELSPQWLCLSHTSIIGMHFPLEHLNSSLLHVQFSSS</sequence>
<dbReference type="AlphaFoldDB" id="A0A8D8RNE6"/>
<evidence type="ECO:0000313" key="1">
    <source>
        <dbReference type="EMBL" id="CAG6652019.1"/>
    </source>
</evidence>
<accession>A0A8D8RNE6</accession>
<dbReference type="EMBL" id="HBUF01170025">
    <property type="protein sequence ID" value="CAG6651988.1"/>
    <property type="molecule type" value="Transcribed_RNA"/>
</dbReference>
<dbReference type="EMBL" id="HBUF01170029">
    <property type="protein sequence ID" value="CAG6652019.1"/>
    <property type="molecule type" value="Transcribed_RNA"/>
</dbReference>